<dbReference type="GO" id="GO:0006950">
    <property type="term" value="P:response to stress"/>
    <property type="evidence" value="ECO:0007669"/>
    <property type="project" value="TreeGrafter"/>
</dbReference>
<dbReference type="CDD" id="cd00090">
    <property type="entry name" value="HTH_ARSR"/>
    <property type="match status" value="1"/>
</dbReference>
<comment type="caution">
    <text evidence="3">The sequence shown here is derived from an EMBL/GenBank/DDBJ whole genome shotgun (WGS) entry which is preliminary data.</text>
</comment>
<protein>
    <recommendedName>
        <fullName evidence="2">HTH marR-type domain-containing protein</fullName>
    </recommendedName>
</protein>
<evidence type="ECO:0000256" key="1">
    <source>
        <dbReference type="SAM" id="MobiDB-lite"/>
    </source>
</evidence>
<feature type="region of interest" description="Disordered" evidence="1">
    <location>
        <begin position="141"/>
        <end position="168"/>
    </location>
</feature>
<evidence type="ECO:0000259" key="2">
    <source>
        <dbReference type="PROSITE" id="PS50995"/>
    </source>
</evidence>
<gene>
    <name evidence="3" type="ORF">Nans01_38640</name>
</gene>
<dbReference type="InterPro" id="IPR036388">
    <property type="entry name" value="WH-like_DNA-bd_sf"/>
</dbReference>
<dbReference type="PANTHER" id="PTHR33164">
    <property type="entry name" value="TRANSCRIPTIONAL REGULATOR, MARR FAMILY"/>
    <property type="match status" value="1"/>
</dbReference>
<dbReference type="Proteomes" id="UP001165092">
    <property type="component" value="Unassembled WGS sequence"/>
</dbReference>
<dbReference type="InterPro" id="IPR011991">
    <property type="entry name" value="ArsR-like_HTH"/>
</dbReference>
<dbReference type="InterPro" id="IPR036390">
    <property type="entry name" value="WH_DNA-bd_sf"/>
</dbReference>
<feature type="domain" description="HTH marR-type" evidence="2">
    <location>
        <begin position="7"/>
        <end position="137"/>
    </location>
</feature>
<reference evidence="3" key="1">
    <citation type="submission" date="2023-02" db="EMBL/GenBank/DDBJ databases">
        <title>Nocardiopsis ansamitocini NBRC 112285.</title>
        <authorList>
            <person name="Ichikawa N."/>
            <person name="Sato H."/>
            <person name="Tonouchi N."/>
        </authorList>
    </citation>
    <scope>NUCLEOTIDE SEQUENCE</scope>
    <source>
        <strain evidence="3">NBRC 112285</strain>
    </source>
</reference>
<dbReference type="AlphaFoldDB" id="A0A9W6P9L8"/>
<accession>A0A9W6P9L8</accession>
<evidence type="ECO:0000313" key="3">
    <source>
        <dbReference type="EMBL" id="GLU49513.1"/>
    </source>
</evidence>
<sequence>MDRQPTPTETITALEQIAETLIGLWRTTREQVAPSISEQQMRVLTALERSDTNLSSLAEVLGLPPSSATRLCDRLERHGLLERRPAGRRVIVFLTPAGRTLLTSIHGYRRRRLEQAWNLIPAADRSVLAGLLPRIALPAPSSEVDPLREQHPAGLAAGDLSPVEEPLA</sequence>
<dbReference type="InterPro" id="IPR039422">
    <property type="entry name" value="MarR/SlyA-like"/>
</dbReference>
<organism evidence="3 4">
    <name type="scientific">Nocardiopsis ansamitocini</name>
    <dbReference type="NCBI Taxonomy" id="1670832"/>
    <lineage>
        <taxon>Bacteria</taxon>
        <taxon>Bacillati</taxon>
        <taxon>Actinomycetota</taxon>
        <taxon>Actinomycetes</taxon>
        <taxon>Streptosporangiales</taxon>
        <taxon>Nocardiopsidaceae</taxon>
        <taxon>Nocardiopsis</taxon>
    </lineage>
</organism>
<evidence type="ECO:0000313" key="4">
    <source>
        <dbReference type="Proteomes" id="UP001165092"/>
    </source>
</evidence>
<dbReference type="GO" id="GO:0003700">
    <property type="term" value="F:DNA-binding transcription factor activity"/>
    <property type="evidence" value="ECO:0007669"/>
    <property type="project" value="InterPro"/>
</dbReference>
<dbReference type="EMBL" id="BSQG01000007">
    <property type="protein sequence ID" value="GLU49513.1"/>
    <property type="molecule type" value="Genomic_DNA"/>
</dbReference>
<dbReference type="Pfam" id="PF12802">
    <property type="entry name" value="MarR_2"/>
    <property type="match status" value="1"/>
</dbReference>
<dbReference type="SMART" id="SM00347">
    <property type="entry name" value="HTH_MARR"/>
    <property type="match status" value="1"/>
</dbReference>
<dbReference type="Gene3D" id="1.10.10.10">
    <property type="entry name" value="Winged helix-like DNA-binding domain superfamily/Winged helix DNA-binding domain"/>
    <property type="match status" value="1"/>
</dbReference>
<name>A0A9W6P9L8_9ACTN</name>
<dbReference type="SUPFAM" id="SSF46785">
    <property type="entry name" value="Winged helix' DNA-binding domain"/>
    <property type="match status" value="1"/>
</dbReference>
<dbReference type="PROSITE" id="PS50995">
    <property type="entry name" value="HTH_MARR_2"/>
    <property type="match status" value="1"/>
</dbReference>
<keyword evidence="4" id="KW-1185">Reference proteome</keyword>
<dbReference type="InterPro" id="IPR000835">
    <property type="entry name" value="HTH_MarR-typ"/>
</dbReference>
<dbReference type="PANTHER" id="PTHR33164:SF103">
    <property type="entry name" value="REGULATORY PROTEIN MARR"/>
    <property type="match status" value="1"/>
</dbReference>
<dbReference type="RefSeq" id="WP_285761059.1">
    <property type="nucleotide sequence ID" value="NZ_BSQG01000007.1"/>
</dbReference>
<proteinExistence type="predicted"/>